<comment type="caution">
    <text evidence="1">The sequence shown here is derived from an EMBL/GenBank/DDBJ whole genome shotgun (WGS) entry which is preliminary data.</text>
</comment>
<name>A0A759NK67_SALER</name>
<protein>
    <submittedName>
        <fullName evidence="1">Uncharacterized protein</fullName>
    </submittedName>
</protein>
<sequence>MREKIKTPVVIINKRETSDSYVVSVTDGSNNFHDGVLLVGVKPVEKNDRFAVFSMAGYYMAAEIERLRRRIDELESKSKFHVLPELGSAEINEAAWSLYNSLVANGPINASQFNNLKTSFYEALKVAVASNIEKTV</sequence>
<accession>A0A759NK67</accession>
<gene>
    <name evidence="1" type="ORF">G8W64_004035</name>
</gene>
<evidence type="ECO:0000313" key="1">
    <source>
        <dbReference type="EMBL" id="HAG2007389.1"/>
    </source>
</evidence>
<dbReference type="EMBL" id="DAAXPJ010000010">
    <property type="protein sequence ID" value="HAG2007389.1"/>
    <property type="molecule type" value="Genomic_DNA"/>
</dbReference>
<proteinExistence type="predicted"/>
<organism evidence="1">
    <name type="scientific">Salmonella enterica</name>
    <name type="common">Salmonella choleraesuis</name>
    <dbReference type="NCBI Taxonomy" id="28901"/>
    <lineage>
        <taxon>Bacteria</taxon>
        <taxon>Pseudomonadati</taxon>
        <taxon>Pseudomonadota</taxon>
        <taxon>Gammaproteobacteria</taxon>
        <taxon>Enterobacterales</taxon>
        <taxon>Enterobacteriaceae</taxon>
        <taxon>Salmonella</taxon>
    </lineage>
</organism>
<reference evidence="1" key="2">
    <citation type="submission" date="2020-02" db="EMBL/GenBank/DDBJ databases">
        <authorList>
            <consortium name="NCBI Pathogen Detection Project"/>
        </authorList>
    </citation>
    <scope>NUCLEOTIDE SEQUENCE</scope>
    <source>
        <strain evidence="1">MA.CK_94/00006681</strain>
    </source>
</reference>
<dbReference type="AlphaFoldDB" id="A0A759NK67"/>
<reference evidence="1" key="1">
    <citation type="journal article" date="2018" name="Genome Biol.">
        <title>SKESA: strategic k-mer extension for scrupulous assemblies.</title>
        <authorList>
            <person name="Souvorov A."/>
            <person name="Agarwala R."/>
            <person name="Lipman D.J."/>
        </authorList>
    </citation>
    <scope>NUCLEOTIDE SEQUENCE</scope>
    <source>
        <strain evidence="1">MA.CK_94/00006681</strain>
    </source>
</reference>